<evidence type="ECO:0000313" key="3">
    <source>
        <dbReference type="Proteomes" id="UP000000763"/>
    </source>
</evidence>
<protein>
    <submittedName>
        <fullName evidence="2">Uncharacterized protein</fullName>
    </submittedName>
</protein>
<dbReference type="EMBL" id="AP004275">
    <property type="protein sequence ID" value="BAC55701.1"/>
    <property type="molecule type" value="Genomic_DNA"/>
</dbReference>
<feature type="compositionally biased region" description="Low complexity" evidence="1">
    <location>
        <begin position="1"/>
        <end position="29"/>
    </location>
</feature>
<evidence type="ECO:0000313" key="2">
    <source>
        <dbReference type="EMBL" id="BAC55701.1"/>
    </source>
</evidence>
<dbReference type="Proteomes" id="UP000000763">
    <property type="component" value="Chromosome 7"/>
</dbReference>
<sequence length="132" mass="14257">MKRAPPNSAGAAAAAPGSGSSSRRSVAGGFSQATYPSTVKKGDDDADESNHLRRLGPQIDEVTTGASLIPMYTNKPYPYEHLRRLGPRLTKSPQAPRCRRLCCDFPASTLLKDAVQRRRKSFASIRGSVVEL</sequence>
<reference evidence="3" key="2">
    <citation type="journal article" date="2008" name="Nucleic Acids Res.">
        <title>The rice annotation project database (RAP-DB): 2008 update.</title>
        <authorList>
            <consortium name="The rice annotation project (RAP)"/>
        </authorList>
    </citation>
    <scope>GENOME REANNOTATION</scope>
    <source>
        <strain evidence="3">cv. Nipponbare</strain>
    </source>
</reference>
<name>Q84ZK4_ORYSJ</name>
<reference evidence="3" key="1">
    <citation type="journal article" date="2005" name="Nature">
        <title>The map-based sequence of the rice genome.</title>
        <authorList>
            <consortium name="International rice genome sequencing project (IRGSP)"/>
            <person name="Matsumoto T."/>
            <person name="Wu J."/>
            <person name="Kanamori H."/>
            <person name="Katayose Y."/>
            <person name="Fujisawa M."/>
            <person name="Namiki N."/>
            <person name="Mizuno H."/>
            <person name="Yamamoto K."/>
            <person name="Antonio B.A."/>
            <person name="Baba T."/>
            <person name="Sakata K."/>
            <person name="Nagamura Y."/>
            <person name="Aoki H."/>
            <person name="Arikawa K."/>
            <person name="Arita K."/>
            <person name="Bito T."/>
            <person name="Chiden Y."/>
            <person name="Fujitsuka N."/>
            <person name="Fukunaka R."/>
            <person name="Hamada M."/>
            <person name="Harada C."/>
            <person name="Hayashi A."/>
            <person name="Hijishita S."/>
            <person name="Honda M."/>
            <person name="Hosokawa S."/>
            <person name="Ichikawa Y."/>
            <person name="Idonuma A."/>
            <person name="Iijima M."/>
            <person name="Ikeda M."/>
            <person name="Ikeno M."/>
            <person name="Ito K."/>
            <person name="Ito S."/>
            <person name="Ito T."/>
            <person name="Ito Y."/>
            <person name="Ito Y."/>
            <person name="Iwabuchi A."/>
            <person name="Kamiya K."/>
            <person name="Karasawa W."/>
            <person name="Kurita K."/>
            <person name="Katagiri S."/>
            <person name="Kikuta A."/>
            <person name="Kobayashi H."/>
            <person name="Kobayashi N."/>
            <person name="Machita K."/>
            <person name="Maehara T."/>
            <person name="Masukawa M."/>
            <person name="Mizubayashi T."/>
            <person name="Mukai Y."/>
            <person name="Nagasaki H."/>
            <person name="Nagata Y."/>
            <person name="Naito S."/>
            <person name="Nakashima M."/>
            <person name="Nakama Y."/>
            <person name="Nakamichi Y."/>
            <person name="Nakamura M."/>
            <person name="Meguro A."/>
            <person name="Negishi M."/>
            <person name="Ohta I."/>
            <person name="Ohta T."/>
            <person name="Okamoto M."/>
            <person name="Ono N."/>
            <person name="Saji S."/>
            <person name="Sakaguchi M."/>
            <person name="Sakai K."/>
            <person name="Shibata M."/>
            <person name="Shimokawa T."/>
            <person name="Song J."/>
            <person name="Takazaki Y."/>
            <person name="Terasawa K."/>
            <person name="Tsugane M."/>
            <person name="Tsuji K."/>
            <person name="Ueda S."/>
            <person name="Waki K."/>
            <person name="Yamagata H."/>
            <person name="Yamamoto M."/>
            <person name="Yamamoto S."/>
            <person name="Yamane H."/>
            <person name="Yoshiki S."/>
            <person name="Yoshihara R."/>
            <person name="Yukawa K."/>
            <person name="Zhong H."/>
            <person name="Yano M."/>
            <person name="Yuan Q."/>
            <person name="Ouyang S."/>
            <person name="Liu J."/>
            <person name="Jones K.M."/>
            <person name="Gansberger K."/>
            <person name="Moffat K."/>
            <person name="Hill J."/>
            <person name="Bera J."/>
            <person name="Fadrosh D."/>
            <person name="Jin S."/>
            <person name="Johri S."/>
            <person name="Kim M."/>
            <person name="Overton L."/>
            <person name="Reardon M."/>
            <person name="Tsitrin T."/>
            <person name="Vuong H."/>
            <person name="Weaver B."/>
            <person name="Ciecko A."/>
            <person name="Tallon L."/>
            <person name="Jackson J."/>
            <person name="Pai G."/>
            <person name="Aken S.V."/>
            <person name="Utterback T."/>
            <person name="Reidmuller S."/>
            <person name="Feldblyum T."/>
            <person name="Hsiao J."/>
            <person name="Zismann V."/>
            <person name="Iobst S."/>
            <person name="de Vazeille A.R."/>
            <person name="Buell C.R."/>
            <person name="Ying K."/>
            <person name="Li Y."/>
            <person name="Lu T."/>
            <person name="Huang Y."/>
            <person name="Zhao Q."/>
            <person name="Feng Q."/>
            <person name="Zhang L."/>
            <person name="Zhu J."/>
            <person name="Weng Q."/>
            <person name="Mu J."/>
            <person name="Lu Y."/>
            <person name="Fan D."/>
            <person name="Liu Y."/>
            <person name="Guan J."/>
            <person name="Zhang Y."/>
            <person name="Yu S."/>
            <person name="Liu X."/>
            <person name="Zhang Y."/>
            <person name="Hong G."/>
            <person name="Han B."/>
            <person name="Choisne N."/>
            <person name="Demange N."/>
            <person name="Orjeda G."/>
            <person name="Samain S."/>
            <person name="Cattolico L."/>
            <person name="Pelletier E."/>
            <person name="Couloux A."/>
            <person name="Segurens B."/>
            <person name="Wincker P."/>
            <person name="D'Hont A."/>
            <person name="Scarpelli C."/>
            <person name="Weissenbach J."/>
            <person name="Salanoubat M."/>
            <person name="Quetier F."/>
            <person name="Yu Y."/>
            <person name="Kim H.R."/>
            <person name="Rambo T."/>
            <person name="Currie J."/>
            <person name="Collura K."/>
            <person name="Luo M."/>
            <person name="Yang T."/>
            <person name="Ammiraju J.S.S."/>
            <person name="Engler F."/>
            <person name="Soderlund C."/>
            <person name="Wing R.A."/>
            <person name="Palmer L.E."/>
            <person name="de la Bastide M."/>
            <person name="Spiegel L."/>
            <person name="Nascimento L."/>
            <person name="Zutavern T."/>
            <person name="O'Shaughnessy A."/>
            <person name="Dike S."/>
            <person name="Dedhia N."/>
            <person name="Preston R."/>
            <person name="Balija V."/>
            <person name="McCombie W.R."/>
            <person name="Chow T."/>
            <person name="Chen H."/>
            <person name="Chung M."/>
            <person name="Chen C."/>
            <person name="Shaw J."/>
            <person name="Wu H."/>
            <person name="Hsiao K."/>
            <person name="Chao Y."/>
            <person name="Chu M."/>
            <person name="Cheng C."/>
            <person name="Hour A."/>
            <person name="Lee P."/>
            <person name="Lin S."/>
            <person name="Lin Y."/>
            <person name="Liou J."/>
            <person name="Liu S."/>
            <person name="Hsing Y."/>
            <person name="Raghuvanshi S."/>
            <person name="Mohanty A."/>
            <person name="Bharti A.K."/>
            <person name="Gaur A."/>
            <person name="Gupta V."/>
            <person name="Kumar D."/>
            <person name="Ravi V."/>
            <person name="Vij S."/>
            <person name="Kapur A."/>
            <person name="Khurana P."/>
            <person name="Khurana P."/>
            <person name="Khurana J.P."/>
            <person name="Tyagi A.K."/>
            <person name="Gaikwad K."/>
            <person name="Singh A."/>
            <person name="Dalal V."/>
            <person name="Srivastava S."/>
            <person name="Dixit A."/>
            <person name="Pal A.K."/>
            <person name="Ghazi I.A."/>
            <person name="Yadav M."/>
            <person name="Pandit A."/>
            <person name="Bhargava A."/>
            <person name="Sureshbabu K."/>
            <person name="Batra K."/>
            <person name="Sharma T.R."/>
            <person name="Mohapatra T."/>
            <person name="Singh N.K."/>
            <person name="Messing J."/>
            <person name="Nelson A.B."/>
            <person name="Fuks G."/>
            <person name="Kavchok S."/>
            <person name="Keizer G."/>
            <person name="Linton E."/>
            <person name="Llaca V."/>
            <person name="Song R."/>
            <person name="Tanyolac B."/>
            <person name="Young S."/>
            <person name="Ho-Il K."/>
            <person name="Hahn J.H."/>
            <person name="Sangsakoo G."/>
            <person name="Vanavichit A."/>
            <person name="de Mattos Luiz.A.T."/>
            <person name="Zimmer P.D."/>
            <person name="Malone G."/>
            <person name="Dellagostin O."/>
            <person name="de Oliveira A.C."/>
            <person name="Bevan M."/>
            <person name="Bancroft I."/>
            <person name="Minx P."/>
            <person name="Cordum H."/>
            <person name="Wilson R."/>
            <person name="Cheng Z."/>
            <person name="Jin W."/>
            <person name="Jiang J."/>
            <person name="Leong S.A."/>
            <person name="Iwama H."/>
            <person name="Gojobori T."/>
            <person name="Itoh T."/>
            <person name="Niimura Y."/>
            <person name="Fujii Y."/>
            <person name="Habara T."/>
            <person name="Sakai H."/>
            <person name="Sato Y."/>
            <person name="Wilson G."/>
            <person name="Kumar K."/>
            <person name="McCouch S."/>
            <person name="Juretic N."/>
            <person name="Hoen D."/>
            <person name="Wright S."/>
            <person name="Bruskiewich R."/>
            <person name="Bureau T."/>
            <person name="Miyao A."/>
            <person name="Hirochika H."/>
            <person name="Nishikawa T."/>
            <person name="Kadowaki K."/>
            <person name="Sugiura M."/>
            <person name="Burr B."/>
            <person name="Sasaki T."/>
        </authorList>
    </citation>
    <scope>NUCLEOTIDE SEQUENCE [LARGE SCALE GENOMIC DNA]</scope>
    <source>
        <strain evidence="3">cv. Nipponbare</strain>
    </source>
</reference>
<evidence type="ECO:0000256" key="1">
    <source>
        <dbReference type="SAM" id="MobiDB-lite"/>
    </source>
</evidence>
<organism evidence="2 3">
    <name type="scientific">Oryza sativa subsp. japonica</name>
    <name type="common">Rice</name>
    <dbReference type="NCBI Taxonomy" id="39947"/>
    <lineage>
        <taxon>Eukaryota</taxon>
        <taxon>Viridiplantae</taxon>
        <taxon>Streptophyta</taxon>
        <taxon>Embryophyta</taxon>
        <taxon>Tracheophyta</taxon>
        <taxon>Spermatophyta</taxon>
        <taxon>Magnoliopsida</taxon>
        <taxon>Liliopsida</taxon>
        <taxon>Poales</taxon>
        <taxon>Poaceae</taxon>
        <taxon>BOP clade</taxon>
        <taxon>Oryzoideae</taxon>
        <taxon>Oryzeae</taxon>
        <taxon>Oryzinae</taxon>
        <taxon>Oryza</taxon>
        <taxon>Oryza sativa</taxon>
    </lineage>
</organism>
<feature type="compositionally biased region" description="Basic and acidic residues" evidence="1">
    <location>
        <begin position="40"/>
        <end position="51"/>
    </location>
</feature>
<accession>Q84ZK4</accession>
<feature type="region of interest" description="Disordered" evidence="1">
    <location>
        <begin position="1"/>
        <end position="56"/>
    </location>
</feature>
<gene>
    <name evidence="2" type="primary">P0453E05.114</name>
</gene>
<dbReference type="AlphaFoldDB" id="Q84ZK4"/>
<proteinExistence type="predicted"/>